<comment type="similarity">
    <text evidence="1">Belongs to the universal stress protein A family.</text>
</comment>
<gene>
    <name evidence="3" type="ORF">CLV81_1233</name>
</gene>
<dbReference type="OrthoDB" id="9788959at2"/>
<organism evidence="3 4">
    <name type="scientific">Flagellimonas meridianipacifica</name>
    <dbReference type="NCBI Taxonomy" id="1080225"/>
    <lineage>
        <taxon>Bacteria</taxon>
        <taxon>Pseudomonadati</taxon>
        <taxon>Bacteroidota</taxon>
        <taxon>Flavobacteriia</taxon>
        <taxon>Flavobacteriales</taxon>
        <taxon>Flavobacteriaceae</taxon>
        <taxon>Flagellimonas</taxon>
    </lineage>
</organism>
<dbReference type="Pfam" id="PF00582">
    <property type="entry name" value="Usp"/>
    <property type="match status" value="1"/>
</dbReference>
<reference evidence="3 4" key="1">
    <citation type="submission" date="2018-03" db="EMBL/GenBank/DDBJ databases">
        <title>Genomic Encyclopedia of Archaeal and Bacterial Type Strains, Phase II (KMG-II): from individual species to whole genera.</title>
        <authorList>
            <person name="Goeker M."/>
        </authorList>
    </citation>
    <scope>NUCLEOTIDE SEQUENCE [LARGE SCALE GENOMIC DNA]</scope>
    <source>
        <strain evidence="3 4">DSM 25027</strain>
    </source>
</reference>
<dbReference type="Proteomes" id="UP000237640">
    <property type="component" value="Unassembled WGS sequence"/>
</dbReference>
<dbReference type="Gene3D" id="3.40.50.12370">
    <property type="match status" value="1"/>
</dbReference>
<dbReference type="InterPro" id="IPR006015">
    <property type="entry name" value="Universal_stress_UspA"/>
</dbReference>
<dbReference type="InterPro" id="IPR006016">
    <property type="entry name" value="UspA"/>
</dbReference>
<comment type="caution">
    <text evidence="3">The sequence shown here is derived from an EMBL/GenBank/DDBJ whole genome shotgun (WGS) entry which is preliminary data.</text>
</comment>
<evidence type="ECO:0000259" key="2">
    <source>
        <dbReference type="Pfam" id="PF00582"/>
    </source>
</evidence>
<evidence type="ECO:0000256" key="1">
    <source>
        <dbReference type="ARBA" id="ARBA00008791"/>
    </source>
</evidence>
<proteinExistence type="inferred from homology"/>
<dbReference type="AlphaFoldDB" id="A0A2T0MI36"/>
<dbReference type="PRINTS" id="PR01438">
    <property type="entry name" value="UNVRSLSTRESS"/>
</dbReference>
<sequence length="284" mass="32111">MNKRVLLPTDYSKNALNAIRYAQGLYANIDCDFYLLNAYQVSGYNLDSMMVPEPGERFYEMGKKASEDGMKKLMAQIEIHPENPKHRFHSICTLNSLVEAIRNLIAKKDIDIIVMGTKGVTAAKNRIFGTNTVSVMEKIKVCPVIAVPEGHFYCNPKAIAFPTDYKTAFKKSEIKHLLEVAKLHDALIHVVHIDKNKDGKLSSKEEANKQLLEDILHGADYESHFLPEVDVAKGINVFVESKNCDMISFMNRRHLFFGSILSNPLVKEIGYNPKIPILELNDNK</sequence>
<protein>
    <submittedName>
        <fullName evidence="3">Nucleotide-binding universal stress UspA family protein</fullName>
    </submittedName>
</protein>
<dbReference type="EMBL" id="PVYX01000001">
    <property type="protein sequence ID" value="PRX57230.1"/>
    <property type="molecule type" value="Genomic_DNA"/>
</dbReference>
<feature type="domain" description="UspA" evidence="2">
    <location>
        <begin position="1"/>
        <end position="148"/>
    </location>
</feature>
<keyword evidence="4" id="KW-1185">Reference proteome</keyword>
<accession>A0A2T0MI36</accession>
<dbReference type="RefSeq" id="WP_106144136.1">
    <property type="nucleotide sequence ID" value="NZ_PVYX01000001.1"/>
</dbReference>
<evidence type="ECO:0000313" key="3">
    <source>
        <dbReference type="EMBL" id="PRX57230.1"/>
    </source>
</evidence>
<evidence type="ECO:0000313" key="4">
    <source>
        <dbReference type="Proteomes" id="UP000237640"/>
    </source>
</evidence>
<dbReference type="SUPFAM" id="SSF52402">
    <property type="entry name" value="Adenine nucleotide alpha hydrolases-like"/>
    <property type="match status" value="2"/>
</dbReference>
<name>A0A2T0MI36_9FLAO</name>
<dbReference type="CDD" id="cd00293">
    <property type="entry name" value="USP-like"/>
    <property type="match status" value="1"/>
</dbReference>